<dbReference type="AlphaFoldDB" id="B5HQW5"/>
<dbReference type="GO" id="GO:0003700">
    <property type="term" value="F:DNA-binding transcription factor activity"/>
    <property type="evidence" value="ECO:0007669"/>
    <property type="project" value="TreeGrafter"/>
</dbReference>
<dbReference type="InterPro" id="IPR010982">
    <property type="entry name" value="Lambda_DNA-bd_dom_sf"/>
</dbReference>
<dbReference type="Pfam" id="PF00356">
    <property type="entry name" value="LacI"/>
    <property type="match status" value="1"/>
</dbReference>
<dbReference type="GO" id="GO:0000976">
    <property type="term" value="F:transcription cis-regulatory region binding"/>
    <property type="evidence" value="ECO:0007669"/>
    <property type="project" value="TreeGrafter"/>
</dbReference>
<keyword evidence="1" id="KW-0678">Repressor</keyword>
<dbReference type="EMBL" id="CM000951">
    <property type="protein sequence ID" value="EDY55220.1"/>
    <property type="molecule type" value="Genomic_DNA"/>
</dbReference>
<feature type="domain" description="HTH lacI-type" evidence="5">
    <location>
        <begin position="2"/>
        <end position="56"/>
    </location>
</feature>
<dbReference type="SUPFAM" id="SSF47413">
    <property type="entry name" value="lambda repressor-like DNA-binding domains"/>
    <property type="match status" value="1"/>
</dbReference>
<dbReference type="InterPro" id="IPR046335">
    <property type="entry name" value="LacI/GalR-like_sensor"/>
</dbReference>
<dbReference type="Proteomes" id="UP000002785">
    <property type="component" value="Chromosome"/>
</dbReference>
<dbReference type="PROSITE" id="PS00356">
    <property type="entry name" value="HTH_LACI_1"/>
    <property type="match status" value="1"/>
</dbReference>
<evidence type="ECO:0000259" key="5">
    <source>
        <dbReference type="PROSITE" id="PS50932"/>
    </source>
</evidence>
<dbReference type="PANTHER" id="PTHR30146:SF148">
    <property type="entry name" value="HTH-TYPE TRANSCRIPTIONAL REPRESSOR PURR-RELATED"/>
    <property type="match status" value="1"/>
</dbReference>
<dbReference type="PRINTS" id="PR00036">
    <property type="entry name" value="HTHLACI"/>
</dbReference>
<sequence length="403" mass="41934">MPTMADVARSAGVSVATVSHVLNGTRPVLPHTRQAVLDAVDELGYTPNTLARSLVTSRTRSIGLAVSAISNPYFTEILQGVEAGALEHGYSLLIADPHDDPEHERKVVQLLHERRVDGMIVAPSADPRELVSYLGRHQVPTVFLDRVIDGVSGGVAGENVAGSGAEGEVTGGGAVGGGGDVPVDVPVDASVDGPVEGPVGAPADGPVKGPVDATVDSPQPFDQVCAENIQPMAELVTHLAGLGHRRIGLVAGLPGLSTTAERIAGYRQGLTAARLPYDDHLVVHGDSESAGAERATAALLSLAAPPTALVTANNAMTIGALRALRERGLSVPDDLALCCFDDFAWADLFSPRLTAIAQPSRDIGAQAVRVLLERLDRPDRPARTVRLDCTFMHRTSCGCPDSG</sequence>
<keyword evidence="3" id="KW-0238">DNA-binding</keyword>
<dbReference type="Gene3D" id="1.10.260.40">
    <property type="entry name" value="lambda repressor-like DNA-binding domains"/>
    <property type="match status" value="1"/>
</dbReference>
<dbReference type="eggNOG" id="COG1609">
    <property type="taxonomic scope" value="Bacteria"/>
</dbReference>
<dbReference type="InterPro" id="IPR000843">
    <property type="entry name" value="HTH_LacI"/>
</dbReference>
<dbReference type="PANTHER" id="PTHR30146">
    <property type="entry name" value="LACI-RELATED TRANSCRIPTIONAL REPRESSOR"/>
    <property type="match status" value="1"/>
</dbReference>
<evidence type="ECO:0000256" key="2">
    <source>
        <dbReference type="ARBA" id="ARBA00023015"/>
    </source>
</evidence>
<evidence type="ECO:0000256" key="4">
    <source>
        <dbReference type="ARBA" id="ARBA00023163"/>
    </source>
</evidence>
<dbReference type="PROSITE" id="PS50932">
    <property type="entry name" value="HTH_LACI_2"/>
    <property type="match status" value="1"/>
</dbReference>
<gene>
    <name evidence="6" type="ORF">SSEG_08748</name>
</gene>
<proteinExistence type="predicted"/>
<dbReference type="InterPro" id="IPR028082">
    <property type="entry name" value="Peripla_BP_I"/>
</dbReference>
<dbReference type="CDD" id="cd06267">
    <property type="entry name" value="PBP1_LacI_sugar_binding-like"/>
    <property type="match status" value="1"/>
</dbReference>
<keyword evidence="7" id="KW-1185">Reference proteome</keyword>
<dbReference type="InterPro" id="IPR001761">
    <property type="entry name" value="Peripla_BP/Lac1_sug-bd_dom"/>
</dbReference>
<dbReference type="CDD" id="cd01392">
    <property type="entry name" value="HTH_LacI"/>
    <property type="match status" value="1"/>
</dbReference>
<keyword evidence="2" id="KW-0805">Transcription regulation</keyword>
<evidence type="ECO:0000256" key="3">
    <source>
        <dbReference type="ARBA" id="ARBA00023125"/>
    </source>
</evidence>
<name>B5HQW5_STRX2</name>
<protein>
    <submittedName>
        <fullName evidence="6">LacI-family transcriptional regulator</fullName>
    </submittedName>
</protein>
<dbReference type="SMART" id="SM00354">
    <property type="entry name" value="HTH_LACI"/>
    <property type="match status" value="1"/>
</dbReference>
<organism evidence="6 7">
    <name type="scientific">Streptomyces sviceus (strain ATCC 29083 / DSM 924 / JCM 4929 / NBRC 13980 / NCIMB 11184 / NRRL 5439 / UC 5370)</name>
    <dbReference type="NCBI Taxonomy" id="463191"/>
    <lineage>
        <taxon>Bacteria</taxon>
        <taxon>Bacillati</taxon>
        <taxon>Actinomycetota</taxon>
        <taxon>Actinomycetes</taxon>
        <taxon>Kitasatosporales</taxon>
        <taxon>Streptomycetaceae</taxon>
        <taxon>Streptomyces</taxon>
    </lineage>
</organism>
<accession>B5HQW5</accession>
<dbReference type="OrthoDB" id="3595338at2"/>
<reference evidence="6" key="1">
    <citation type="submission" date="2009-10" db="EMBL/GenBank/DDBJ databases">
        <title>The genome sequence of Streptomyces sviceus strain ATCC 29083.</title>
        <authorList>
            <consortium name="The Broad Institute Genome Sequencing Platform"/>
            <consortium name="Broad Institute Microbial Sequencing Center"/>
            <person name="Fischbach M."/>
            <person name="Godfrey P."/>
            <person name="Ward D."/>
            <person name="Young S."/>
            <person name="Zeng Q."/>
            <person name="Koehrsen M."/>
            <person name="Alvarado L."/>
            <person name="Berlin A.M."/>
            <person name="Bochicchio J."/>
            <person name="Borenstein D."/>
            <person name="Chapman S.B."/>
            <person name="Chen Z."/>
            <person name="Engels R."/>
            <person name="Freedman E."/>
            <person name="Gellesch M."/>
            <person name="Goldberg J."/>
            <person name="Griggs A."/>
            <person name="Gujja S."/>
            <person name="Heilman E.R."/>
            <person name="Heiman D.I."/>
            <person name="Hepburn T.A."/>
            <person name="Howarth C."/>
            <person name="Jen D."/>
            <person name="Larson L."/>
            <person name="Lewis B."/>
            <person name="Mehta T."/>
            <person name="Park D."/>
            <person name="Pearson M."/>
            <person name="Richards J."/>
            <person name="Roberts A."/>
            <person name="Saif S."/>
            <person name="Shea T.D."/>
            <person name="Shenoy N."/>
            <person name="Sisk P."/>
            <person name="Stolte C."/>
            <person name="Sykes S.N."/>
            <person name="Thomson T."/>
            <person name="Walk T."/>
            <person name="White J."/>
            <person name="Yandava C."/>
            <person name="Straight P."/>
            <person name="Clardy J."/>
            <person name="Hung D."/>
            <person name="Kolter R."/>
            <person name="Mekalanos J."/>
            <person name="Walker S."/>
            <person name="Walsh C.T."/>
            <person name="Wieland-Brown L.C."/>
            <person name="Haas B."/>
            <person name="Nusbaum C."/>
            <person name="Birren B."/>
        </authorList>
    </citation>
    <scope>NUCLEOTIDE SEQUENCE [LARGE SCALE GENOMIC DNA]</scope>
    <source>
        <strain evidence="6">ATCC 29083</strain>
    </source>
</reference>
<dbReference type="SUPFAM" id="SSF53822">
    <property type="entry name" value="Periplasmic binding protein-like I"/>
    <property type="match status" value="2"/>
</dbReference>
<dbReference type="Gene3D" id="3.40.50.2300">
    <property type="match status" value="2"/>
</dbReference>
<evidence type="ECO:0000313" key="6">
    <source>
        <dbReference type="EMBL" id="EDY55220.1"/>
    </source>
</evidence>
<dbReference type="HOGENOM" id="CLU_037628_6_1_11"/>
<dbReference type="RefSeq" id="WP_007381247.1">
    <property type="nucleotide sequence ID" value="NZ_CM000951.1"/>
</dbReference>
<evidence type="ECO:0000256" key="1">
    <source>
        <dbReference type="ARBA" id="ARBA00022491"/>
    </source>
</evidence>
<dbReference type="Pfam" id="PF00532">
    <property type="entry name" value="Peripla_BP_1"/>
    <property type="match status" value="1"/>
</dbReference>
<evidence type="ECO:0000313" key="7">
    <source>
        <dbReference type="Proteomes" id="UP000002785"/>
    </source>
</evidence>
<keyword evidence="4" id="KW-0804">Transcription</keyword>
<dbReference type="Pfam" id="PF13377">
    <property type="entry name" value="Peripla_BP_3"/>
    <property type="match status" value="1"/>
</dbReference>